<keyword evidence="1" id="KW-0472">Membrane</keyword>
<proteinExistence type="predicted"/>
<keyword evidence="1" id="KW-0812">Transmembrane</keyword>
<organism evidence="2 3">
    <name type="scientific">Citrullus colocynthis</name>
    <name type="common">colocynth</name>
    <dbReference type="NCBI Taxonomy" id="252529"/>
    <lineage>
        <taxon>Eukaryota</taxon>
        <taxon>Viridiplantae</taxon>
        <taxon>Streptophyta</taxon>
        <taxon>Embryophyta</taxon>
        <taxon>Tracheophyta</taxon>
        <taxon>Spermatophyta</taxon>
        <taxon>Magnoliopsida</taxon>
        <taxon>eudicotyledons</taxon>
        <taxon>Gunneridae</taxon>
        <taxon>Pentapetalae</taxon>
        <taxon>rosids</taxon>
        <taxon>fabids</taxon>
        <taxon>Cucurbitales</taxon>
        <taxon>Cucurbitaceae</taxon>
        <taxon>Benincaseae</taxon>
        <taxon>Citrullus</taxon>
    </lineage>
</organism>
<accession>A0ABP0YPS3</accession>
<name>A0ABP0YPS3_9ROSI</name>
<evidence type="ECO:0000256" key="1">
    <source>
        <dbReference type="SAM" id="Phobius"/>
    </source>
</evidence>
<keyword evidence="1" id="KW-1133">Transmembrane helix</keyword>
<dbReference type="Proteomes" id="UP001642487">
    <property type="component" value="Chromosome 5"/>
</dbReference>
<evidence type="ECO:0000313" key="2">
    <source>
        <dbReference type="EMBL" id="CAK9321536.1"/>
    </source>
</evidence>
<reference evidence="2 3" key="1">
    <citation type="submission" date="2024-03" db="EMBL/GenBank/DDBJ databases">
        <authorList>
            <person name="Gkanogiannis A."/>
            <person name="Becerra Lopez-Lavalle L."/>
        </authorList>
    </citation>
    <scope>NUCLEOTIDE SEQUENCE [LARGE SCALE GENOMIC DNA]</scope>
</reference>
<keyword evidence="3" id="KW-1185">Reference proteome</keyword>
<sequence>MMMPKRSSKVNIGFPFTLEKLVGFSLSHIVRSESHFLDINFGRHVLKWVYSCNCCGLPWCYVCFCVIANFASGGLTANLGIDWPIDRNSSLYKLGLWMASTHSVLSCLVPIWLFFHINGVIEVYHKPGFVVVLISNKPHIKLLA</sequence>
<protein>
    <submittedName>
        <fullName evidence="2">Uncharacterized protein</fullName>
    </submittedName>
</protein>
<dbReference type="EMBL" id="OZ021739">
    <property type="protein sequence ID" value="CAK9321536.1"/>
    <property type="molecule type" value="Genomic_DNA"/>
</dbReference>
<gene>
    <name evidence="2" type="ORF">CITCOLO1_LOCUS13610</name>
</gene>
<evidence type="ECO:0000313" key="3">
    <source>
        <dbReference type="Proteomes" id="UP001642487"/>
    </source>
</evidence>
<feature type="transmembrane region" description="Helical" evidence="1">
    <location>
        <begin position="48"/>
        <end position="71"/>
    </location>
</feature>
<feature type="transmembrane region" description="Helical" evidence="1">
    <location>
        <begin position="91"/>
        <end position="115"/>
    </location>
</feature>